<keyword evidence="1" id="KW-0472">Membrane</keyword>
<reference evidence="2 3" key="1">
    <citation type="journal article" date="2017" name="Elife">
        <title>Extensive horizontal gene transfer in cheese-associated bacteria.</title>
        <authorList>
            <person name="Bonham K.S."/>
            <person name="Wolfe B.E."/>
            <person name="Dutton R.J."/>
        </authorList>
    </citation>
    <scope>NUCLEOTIDE SEQUENCE [LARGE SCALE GENOMIC DNA]</scope>
    <source>
        <strain evidence="2 3">JB182</strain>
    </source>
</reference>
<gene>
    <name evidence="2" type="ORF">CIK84_03565</name>
</gene>
<organism evidence="2 3">
    <name type="scientific">Glutamicibacter arilaitensis</name>
    <dbReference type="NCBI Taxonomy" id="256701"/>
    <lineage>
        <taxon>Bacteria</taxon>
        <taxon>Bacillati</taxon>
        <taxon>Actinomycetota</taxon>
        <taxon>Actinomycetes</taxon>
        <taxon>Micrococcales</taxon>
        <taxon>Micrococcaceae</taxon>
        <taxon>Glutamicibacter</taxon>
    </lineage>
</organism>
<keyword evidence="1" id="KW-1133">Transmembrane helix</keyword>
<dbReference type="Proteomes" id="UP000235739">
    <property type="component" value="Unassembled WGS sequence"/>
</dbReference>
<feature type="transmembrane region" description="Helical" evidence="1">
    <location>
        <begin position="41"/>
        <end position="60"/>
    </location>
</feature>
<keyword evidence="1" id="KW-0812">Transmembrane</keyword>
<accession>A0A2N7S3F2</accession>
<evidence type="ECO:0000313" key="3">
    <source>
        <dbReference type="Proteomes" id="UP000235739"/>
    </source>
</evidence>
<protein>
    <submittedName>
        <fullName evidence="2">Uncharacterized protein</fullName>
    </submittedName>
</protein>
<sequence>MATAGNSQAGYAGGATTGQQIPVRQVSHEEWETVPRTIPNFWVAAATWLPLVALVVFVRSDLLHSPYLDTSFWNIVSFSMVATVLAMIFGGGRQAPWMGLGLGAGIYFLLAPAGDLQRILAVALAYFLLLALAVGVLDGRLRRQLRTWKREAAGGIALAQGQERDFGIFKQMSPTVWNLALGALIYPLLRLGWELASTEVHSLHDLDEGYRLDVLAAVVLLGISLLVSLLRWMRLKSMGLFALEIPADHRIGPTSLRAYGNAILIEKEETEVCLCRNDDKNGAKKEFADPRFIFCSEVCPVHGVHAVNQRSAEEFLGIAAQPWVYGENLNGKLLEGTGQRLVIAGLSGWGSRPVSVRASWLYGGGKQASAYFVPASAREPLNRTKRRLVVQTPAGESITADTFENNERAEIDRIDLRPLGVEAQAVRVHGGRPFLI</sequence>
<comment type="caution">
    <text evidence="2">The sequence shown here is derived from an EMBL/GenBank/DDBJ whole genome shotgun (WGS) entry which is preliminary data.</text>
</comment>
<dbReference type="EMBL" id="PNQX01000001">
    <property type="protein sequence ID" value="PMQ20686.1"/>
    <property type="molecule type" value="Genomic_DNA"/>
</dbReference>
<dbReference type="AlphaFoldDB" id="A0A2N7S3F2"/>
<evidence type="ECO:0000256" key="1">
    <source>
        <dbReference type="SAM" id="Phobius"/>
    </source>
</evidence>
<feature type="transmembrane region" description="Helical" evidence="1">
    <location>
        <begin position="119"/>
        <end position="137"/>
    </location>
</feature>
<dbReference type="RefSeq" id="WP_102597506.1">
    <property type="nucleotide sequence ID" value="NZ_JBQDNZ010000013.1"/>
</dbReference>
<proteinExistence type="predicted"/>
<feature type="transmembrane region" description="Helical" evidence="1">
    <location>
        <begin position="213"/>
        <end position="233"/>
    </location>
</feature>
<feature type="transmembrane region" description="Helical" evidence="1">
    <location>
        <begin position="97"/>
        <end position="113"/>
    </location>
</feature>
<evidence type="ECO:0000313" key="2">
    <source>
        <dbReference type="EMBL" id="PMQ20686.1"/>
    </source>
</evidence>
<name>A0A2N7S3F2_9MICC</name>
<feature type="transmembrane region" description="Helical" evidence="1">
    <location>
        <begin position="72"/>
        <end position="90"/>
    </location>
</feature>